<dbReference type="Gene3D" id="3.40.50.10770">
    <property type="entry name" value="Hypothetical protein VC1899 like domain (Restriction endonuclease-like)"/>
    <property type="match status" value="1"/>
</dbReference>
<accession>A0AA97LYW3</accession>
<proteinExistence type="predicted"/>
<evidence type="ECO:0000256" key="1">
    <source>
        <dbReference type="SAM" id="MobiDB-lite"/>
    </source>
</evidence>
<dbReference type="SUPFAM" id="SSF52980">
    <property type="entry name" value="Restriction endonuclease-like"/>
    <property type="match status" value="1"/>
</dbReference>
<evidence type="ECO:0008006" key="4">
    <source>
        <dbReference type="Google" id="ProtNLM"/>
    </source>
</evidence>
<protein>
    <recommendedName>
        <fullName evidence="4">CRISPR-associated protein</fullName>
    </recommendedName>
</protein>
<keyword evidence="3" id="KW-1185">Reference proteome</keyword>
<organism evidence="2 3">
    <name type="scientific">Thermobifida halotolerans</name>
    <dbReference type="NCBI Taxonomy" id="483545"/>
    <lineage>
        <taxon>Bacteria</taxon>
        <taxon>Bacillati</taxon>
        <taxon>Actinomycetota</taxon>
        <taxon>Actinomycetes</taxon>
        <taxon>Streptosporangiales</taxon>
        <taxon>Nocardiopsidaceae</taxon>
        <taxon>Thermobifida</taxon>
    </lineage>
</organism>
<dbReference type="AlphaFoldDB" id="A0AA97LYW3"/>
<dbReference type="RefSeq" id="WP_068689278.1">
    <property type="nucleotide sequence ID" value="NZ_CP063196.1"/>
</dbReference>
<reference evidence="2" key="1">
    <citation type="submission" date="2020-10" db="EMBL/GenBank/DDBJ databases">
        <title>De novo genome project of the cellulose decomposer Thermobifida halotolerans type strain.</title>
        <authorList>
            <person name="Nagy I."/>
            <person name="Horvath B."/>
            <person name="Kukolya J."/>
            <person name="Nagy I."/>
            <person name="Orsini M."/>
        </authorList>
    </citation>
    <scope>NUCLEOTIDE SEQUENCE</scope>
    <source>
        <strain evidence="2">DSM 44931</strain>
    </source>
</reference>
<name>A0AA97LYW3_9ACTN</name>
<feature type="region of interest" description="Disordered" evidence="1">
    <location>
        <begin position="421"/>
        <end position="444"/>
    </location>
</feature>
<dbReference type="InterPro" id="IPR011335">
    <property type="entry name" value="Restrct_endonuc-II-like"/>
</dbReference>
<dbReference type="Proteomes" id="UP000265719">
    <property type="component" value="Chromosome"/>
</dbReference>
<evidence type="ECO:0000313" key="3">
    <source>
        <dbReference type="Proteomes" id="UP000265719"/>
    </source>
</evidence>
<gene>
    <name evidence="2" type="ORF">NI17_004030</name>
</gene>
<evidence type="ECO:0000313" key="2">
    <source>
        <dbReference type="EMBL" id="UOE20413.1"/>
    </source>
</evidence>
<sequence>MPQTLVALVGTNPTPILLSALTYRPRRLVLVHSAGTAAQARRIAERFTDVERSAAADLFCLGQDVGDFSAVQEGYARLLEEYGTALADTPWRLCFTGGTKPMSVVFALEHAELFPERHDWRGYVDATGGDIRFTDGSGRPVDHRGLSVAALAALHGVELARTPDHELVELVARQPRRGEQEVRRRLPDARHLAGVLAEGRVLRCFRELAAHAAAGEVEVAHSLFVPDPRPGRGGGQHAIGDFDLVVRHRHRVLCVECKTAPQDVPRSAGWTVTKARRVFGDAALVLFVYRGGSSGELAANPRLDRVTDDDVWAFNRHLRGQAGRRPQVRVLTDRQVRELGPGWAEELFGPEPRKWERRGVLPPIAPGEATGRDPLLISAVGGSRLGVLGAVYAHRPARTVLVRTPEIDVTTLRPPVEAAMAHARGEPVPPPRRGRRSRRGGGSGAVSCLDRAVAAADIPAAVEAVRAEIHRARREGRPVVLDVTAGSKAASVALALAAHAVDTIAYTDPLTRRVSVFTPADPEPARPFDAPEVAWSSVLGGYEPLDRPLPAVVGRFAAQQVDAELLEEAARVVADRAEARGRRARRWVDGEARALPGQPTGYRWTDGELGQFAAQERPTLVVTVADRAVGLTAPRERHHRYRRGVDVYPPEPDRMRRLTAGEWAHSVYAAASRLSALCGVAGRTLALAHGVGLDPNRTADLVDWHSYATAYQDAHRPRVLGARPGETAFAEDVDEVLDELGL</sequence>
<dbReference type="KEGG" id="thao:NI17_004030"/>
<dbReference type="EMBL" id="CP063196">
    <property type="protein sequence ID" value="UOE20413.1"/>
    <property type="molecule type" value="Genomic_DNA"/>
</dbReference>